<proteinExistence type="predicted"/>
<organism evidence="1">
    <name type="scientific">hydrothermal vent metagenome</name>
    <dbReference type="NCBI Taxonomy" id="652676"/>
    <lineage>
        <taxon>unclassified sequences</taxon>
        <taxon>metagenomes</taxon>
        <taxon>ecological metagenomes</taxon>
    </lineage>
</organism>
<reference evidence="1" key="1">
    <citation type="submission" date="2018-06" db="EMBL/GenBank/DDBJ databases">
        <authorList>
            <person name="Zhirakovskaya E."/>
        </authorList>
    </citation>
    <scope>NUCLEOTIDE SEQUENCE</scope>
</reference>
<gene>
    <name evidence="1" type="ORF">MNBD_ALPHA02-536</name>
</gene>
<name>A0A3B0R1L7_9ZZZZ</name>
<sequence>MKNIGKYCNISSLKEAPQKSEAFFFIYFRYNGPQNKISGRFDRIYEKIKIINFPALDRV</sequence>
<dbReference type="AlphaFoldDB" id="A0A3B0R1L7"/>
<protein>
    <submittedName>
        <fullName evidence="1">Uncharacterized protein</fullName>
    </submittedName>
</protein>
<evidence type="ECO:0000313" key="1">
    <source>
        <dbReference type="EMBL" id="VAV86412.1"/>
    </source>
</evidence>
<accession>A0A3B0R1L7</accession>
<dbReference type="EMBL" id="UOED01000004">
    <property type="protein sequence ID" value="VAV86412.1"/>
    <property type="molecule type" value="Genomic_DNA"/>
</dbReference>